<dbReference type="GO" id="GO:0030694">
    <property type="term" value="C:bacterial-type flagellum basal body, rod"/>
    <property type="evidence" value="ECO:0007669"/>
    <property type="project" value="InterPro"/>
</dbReference>
<comment type="subunit">
    <text evidence="6">The basal body constitutes a major portion of the flagellar organelle and consists of a number of rings mounted on a central rod.</text>
</comment>
<dbReference type="Pfam" id="PF00460">
    <property type="entry name" value="Flg_bb_rod"/>
    <property type="match status" value="1"/>
</dbReference>
<dbReference type="PANTHER" id="PTHR30435">
    <property type="entry name" value="FLAGELLAR PROTEIN"/>
    <property type="match status" value="1"/>
</dbReference>
<keyword evidence="4 6" id="KW-0975">Bacterial flagellum</keyword>
<accession>A0A2R5FEP5</accession>
<comment type="similarity">
    <text evidence="2 6">Belongs to the flagella basal body rod proteins family.</text>
</comment>
<reference evidence="8 9" key="1">
    <citation type="journal article" date="2018" name="Environ. Microbiol.">
        <title>Isolation and genomic characterization of Novimethylophilus kurashikiensis gen. nov. sp. nov., a new lanthanide-dependent methylotrophic species of Methylophilaceae.</title>
        <authorList>
            <person name="Lv H."/>
            <person name="Sahin N."/>
            <person name="Tani A."/>
        </authorList>
    </citation>
    <scope>NUCLEOTIDE SEQUENCE [LARGE SCALE GENOMIC DNA]</scope>
    <source>
        <strain evidence="8 9">La2-4</strain>
    </source>
</reference>
<dbReference type="PROSITE" id="PS00588">
    <property type="entry name" value="FLAGELLA_BB_ROD"/>
    <property type="match status" value="1"/>
</dbReference>
<dbReference type="InterPro" id="IPR006300">
    <property type="entry name" value="FlgB"/>
</dbReference>
<keyword evidence="8" id="KW-0282">Flagellum</keyword>
<dbReference type="AlphaFoldDB" id="A0A2R5FEP5"/>
<dbReference type="PANTHER" id="PTHR30435:SF12">
    <property type="entry name" value="FLAGELLAR BASAL BODY ROD PROTEIN FLGB"/>
    <property type="match status" value="1"/>
</dbReference>
<dbReference type="NCBIfam" id="TIGR01396">
    <property type="entry name" value="FlgB"/>
    <property type="match status" value="1"/>
</dbReference>
<protein>
    <recommendedName>
        <fullName evidence="3 6">Flagellar basal body rod protein FlgB</fullName>
    </recommendedName>
</protein>
<evidence type="ECO:0000256" key="1">
    <source>
        <dbReference type="ARBA" id="ARBA00004117"/>
    </source>
</evidence>
<evidence type="ECO:0000256" key="6">
    <source>
        <dbReference type="PIRNR" id="PIRNR002889"/>
    </source>
</evidence>
<dbReference type="InterPro" id="IPR001444">
    <property type="entry name" value="Flag_bb_rod_N"/>
</dbReference>
<evidence type="ECO:0000259" key="7">
    <source>
        <dbReference type="Pfam" id="PF00460"/>
    </source>
</evidence>
<comment type="caution">
    <text evidence="8">The sequence shown here is derived from an EMBL/GenBank/DDBJ whole genome shotgun (WGS) entry which is preliminary data.</text>
</comment>
<evidence type="ECO:0000256" key="4">
    <source>
        <dbReference type="ARBA" id="ARBA00023143"/>
    </source>
</evidence>
<feature type="domain" description="Flagellar basal body rod protein N-terminal" evidence="7">
    <location>
        <begin position="13"/>
        <end position="41"/>
    </location>
</feature>
<comment type="function">
    <text evidence="5 6">Structural component of flagellum, the bacterial motility apparatus. Part of the rod structure of flagellar basal body.</text>
</comment>
<dbReference type="Proteomes" id="UP000245081">
    <property type="component" value="Unassembled WGS sequence"/>
</dbReference>
<keyword evidence="8" id="KW-0969">Cilium</keyword>
<comment type="subcellular location">
    <subcellularLocation>
        <location evidence="1 6">Bacterial flagellum basal body</location>
    </subcellularLocation>
</comment>
<name>A0A2R5FEP5_9PROT</name>
<evidence type="ECO:0000256" key="3">
    <source>
        <dbReference type="ARBA" id="ARBA00014376"/>
    </source>
</evidence>
<dbReference type="PIRSF" id="PIRSF002889">
    <property type="entry name" value="Rod_FlgB"/>
    <property type="match status" value="1"/>
</dbReference>
<proteinExistence type="inferred from homology"/>
<sequence>MAIMTALDKTLSFQEKALNLRTYRQQLLASNIANADTPNYKAVDIDFAKTLQQAQAGRGMSVDLTKTSPMHLDGNNTAMGDVKPMYRTSVQPSIDGNTVDSNIEQAQFSENALNYMATLQFVNGQFKDMQEALRGNN</sequence>
<evidence type="ECO:0000313" key="9">
    <source>
        <dbReference type="Proteomes" id="UP000245081"/>
    </source>
</evidence>
<evidence type="ECO:0000313" key="8">
    <source>
        <dbReference type="EMBL" id="GBG15828.1"/>
    </source>
</evidence>
<evidence type="ECO:0000256" key="5">
    <source>
        <dbReference type="ARBA" id="ARBA00024934"/>
    </source>
</evidence>
<evidence type="ECO:0000256" key="2">
    <source>
        <dbReference type="ARBA" id="ARBA00009677"/>
    </source>
</evidence>
<organism evidence="8 9">
    <name type="scientific">Novimethylophilus kurashikiensis</name>
    <dbReference type="NCBI Taxonomy" id="1825523"/>
    <lineage>
        <taxon>Bacteria</taxon>
        <taxon>Pseudomonadati</taxon>
        <taxon>Pseudomonadota</taxon>
        <taxon>Betaproteobacteria</taxon>
        <taxon>Nitrosomonadales</taxon>
        <taxon>Methylophilaceae</taxon>
        <taxon>Novimethylophilus</taxon>
    </lineage>
</organism>
<keyword evidence="8" id="KW-0966">Cell projection</keyword>
<dbReference type="RefSeq" id="WP_227871548.1">
    <property type="nucleotide sequence ID" value="NZ_BDOQ01000021.1"/>
</dbReference>
<keyword evidence="9" id="KW-1185">Reference proteome</keyword>
<dbReference type="InterPro" id="IPR019776">
    <property type="entry name" value="Flagellar_basal_body_rod_CS"/>
</dbReference>
<dbReference type="GO" id="GO:0071973">
    <property type="term" value="P:bacterial-type flagellum-dependent cell motility"/>
    <property type="evidence" value="ECO:0007669"/>
    <property type="project" value="InterPro"/>
</dbReference>
<dbReference type="EMBL" id="BDOQ01000021">
    <property type="protein sequence ID" value="GBG15828.1"/>
    <property type="molecule type" value="Genomic_DNA"/>
</dbReference>
<gene>
    <name evidence="8" type="primary">flgB</name>
    <name evidence="8" type="ORF">NMK_3440</name>
</gene>